<dbReference type="AlphaFoldDB" id="A0AAX6LIT8"/>
<dbReference type="GO" id="GO:0009100">
    <property type="term" value="P:glycoprotein metabolic process"/>
    <property type="evidence" value="ECO:0007669"/>
    <property type="project" value="UniProtKB-ARBA"/>
</dbReference>
<proteinExistence type="predicted"/>
<name>A0AAX6LIT8_LACPE</name>
<dbReference type="RefSeq" id="WP_053566551.1">
    <property type="nucleotide sequence ID" value="NZ_JAPEQV010000034.1"/>
</dbReference>
<dbReference type="EMBL" id="JAPEQV010000034">
    <property type="protein sequence ID" value="MDF2314426.1"/>
    <property type="molecule type" value="Genomic_DNA"/>
</dbReference>
<dbReference type="Proteomes" id="UP001151834">
    <property type="component" value="Unassembled WGS sequence"/>
</dbReference>
<dbReference type="PANTHER" id="PTHR43404:SF2">
    <property type="entry name" value="LIPOPOLYSACCHARIDE CHOLINEPHOSPHOTRANSFERASE LICD"/>
    <property type="match status" value="1"/>
</dbReference>
<evidence type="ECO:0000313" key="2">
    <source>
        <dbReference type="EMBL" id="MDF2314426.1"/>
    </source>
</evidence>
<organism evidence="2 3">
    <name type="scientific">Lactiplantibacillus pentosus</name>
    <name type="common">Lactobacillus pentosus</name>
    <dbReference type="NCBI Taxonomy" id="1589"/>
    <lineage>
        <taxon>Bacteria</taxon>
        <taxon>Bacillati</taxon>
        <taxon>Bacillota</taxon>
        <taxon>Bacilli</taxon>
        <taxon>Lactobacillales</taxon>
        <taxon>Lactobacillaceae</taxon>
        <taxon>Lactiplantibacillus</taxon>
    </lineage>
</organism>
<evidence type="ECO:0000313" key="3">
    <source>
        <dbReference type="Proteomes" id="UP001151834"/>
    </source>
</evidence>
<gene>
    <name evidence="2" type="ORF">OOJ94_16625</name>
</gene>
<dbReference type="InterPro" id="IPR007074">
    <property type="entry name" value="LicD/FKTN/FKRP_NTP_transf"/>
</dbReference>
<dbReference type="InterPro" id="IPR052942">
    <property type="entry name" value="LPS_cholinephosphotransferase"/>
</dbReference>
<reference evidence="2" key="2">
    <citation type="journal article" date="2023" name="Front Nutr">
        <title>Lactiplantibacillus pentosus P2020 protects the hyperuricemia and renal inflammation in mice.</title>
        <authorList>
            <person name="Wang Z."/>
            <person name="Song L."/>
            <person name="Li X."/>
            <person name="Xiao Y."/>
            <person name="Huang Y."/>
            <person name="Zhang Y."/>
            <person name="Li J."/>
            <person name="Li M."/>
            <person name="Ren Z."/>
        </authorList>
    </citation>
    <scope>NUCLEOTIDE SEQUENCE</scope>
    <source>
        <strain evidence="2">P2000</strain>
    </source>
</reference>
<feature type="domain" description="LicD/FKTN/FKRP nucleotidyltransferase" evidence="1">
    <location>
        <begin position="31"/>
        <end position="259"/>
    </location>
</feature>
<dbReference type="PANTHER" id="PTHR43404">
    <property type="entry name" value="LIPOPOLYSACCHARIDE CHOLINEPHOSPHOTRANSFERASE LICD"/>
    <property type="match status" value="1"/>
</dbReference>
<sequence length="279" mass="32441">MVEKQSALYSGLKDIQAKEFDVFQALLMLFEKYHLKYFITGGTVLGARYYKDFIPYDDDIDVCLSRKDYNLFLKKLYKEIPSPYLVEHYSLDEMFKYTIIRVENTSIDITEVSDPEKKVSHPSIDIAPLDGVPTNLLLRKLYFTRLLVLRGILTAYYSESINPNKDRSFKEKALISFLRMSGKVSKKLINPTKVKTSIDKILSKYDCQTSVLAGTYMGAYRDREMIPSKIWGRGKRYEFRGIKVRGPEDIEKYIKTVYGGFKELDETEAMKARHYVIRG</sequence>
<protein>
    <submittedName>
        <fullName evidence="2">LicD family protein</fullName>
    </submittedName>
</protein>
<dbReference type="Pfam" id="PF04991">
    <property type="entry name" value="LicD"/>
    <property type="match status" value="1"/>
</dbReference>
<accession>A0AAX6LIT8</accession>
<comment type="caution">
    <text evidence="2">The sequence shown here is derived from an EMBL/GenBank/DDBJ whole genome shotgun (WGS) entry which is preliminary data.</text>
</comment>
<evidence type="ECO:0000259" key="1">
    <source>
        <dbReference type="Pfam" id="PF04991"/>
    </source>
</evidence>
<reference evidence="2" key="1">
    <citation type="submission" date="2022-11" db="EMBL/GenBank/DDBJ databases">
        <authorList>
            <person name="Wang Z."/>
        </authorList>
    </citation>
    <scope>NUCLEOTIDE SEQUENCE</scope>
    <source>
        <strain evidence="2">P2000</strain>
    </source>
</reference>